<gene>
    <name evidence="11" type="ORF">A1Q1_03468</name>
</gene>
<dbReference type="AlphaFoldDB" id="J5SV35"/>
<dbReference type="GO" id="GO:0006123">
    <property type="term" value="P:mitochondrial electron transport, cytochrome c to oxygen"/>
    <property type="evidence" value="ECO:0007669"/>
    <property type="project" value="InterPro"/>
</dbReference>
<dbReference type="InterPro" id="IPR036639">
    <property type="entry name" value="Cyt_c_oxidase_su4_sf"/>
</dbReference>
<sequence length="266" mass="29024">MSLLRTAAIRATRVPQLARAASTTAPHVVSSRSNQDGALLSNIEAHWSKLPAAEQYEVFQALEEAQKKDWKQLTTDEKKAGEYSERRKEELFGASARVRHFATSCHRSRKHGSMETEAHVTPPLRTRPTASMQARTETDQEPGIGGHHNYAHGPLANRQPDISSGPIGCSSSRGPNPYFIAFGPHGPRAPILPEGGKMKVFAGVLACVAAAVSVFAFVRSQAPPPPKTWNREYQEMSNEYLKSQNSNPISGISSEGYKGKGMVMCD</sequence>
<dbReference type="Proteomes" id="UP000002748">
    <property type="component" value="Unassembled WGS sequence"/>
</dbReference>
<evidence type="ECO:0000256" key="5">
    <source>
        <dbReference type="ARBA" id="ARBA00022946"/>
    </source>
</evidence>
<evidence type="ECO:0000256" key="3">
    <source>
        <dbReference type="ARBA" id="ARBA00022692"/>
    </source>
</evidence>
<dbReference type="Pfam" id="PF02936">
    <property type="entry name" value="COX4"/>
    <property type="match status" value="2"/>
</dbReference>
<dbReference type="EMBL" id="ALBS01000233">
    <property type="protein sequence ID" value="EJT47691.1"/>
    <property type="molecule type" value="Genomic_DNA"/>
</dbReference>
<comment type="similarity">
    <text evidence="2">Belongs to the cytochrome c oxidase IV family.</text>
</comment>
<reference evidence="11 12" key="1">
    <citation type="journal article" date="2012" name="Eukaryot. Cell">
        <title>Draft genome sequence of CBS 2479, the standard type strain of Trichosporon asahii.</title>
        <authorList>
            <person name="Yang R.Y."/>
            <person name="Li H.T."/>
            <person name="Zhu H."/>
            <person name="Zhou G.P."/>
            <person name="Wang M."/>
            <person name="Wang L."/>
        </authorList>
    </citation>
    <scope>NUCLEOTIDE SEQUENCE [LARGE SCALE GENOMIC DNA]</scope>
    <source>
        <strain evidence="12">ATCC 90039 / CBS 2479 / JCM 2466 / KCTC 7840 / NCYC 2677 / UAMH 7654</strain>
    </source>
</reference>
<evidence type="ECO:0000313" key="11">
    <source>
        <dbReference type="EMBL" id="EJT47691.1"/>
    </source>
</evidence>
<evidence type="ECO:0000256" key="8">
    <source>
        <dbReference type="ARBA" id="ARBA00023128"/>
    </source>
</evidence>
<dbReference type="OrthoDB" id="186013at2759"/>
<evidence type="ECO:0000259" key="10">
    <source>
        <dbReference type="PROSITE" id="PS50835"/>
    </source>
</evidence>
<dbReference type="InterPro" id="IPR004203">
    <property type="entry name" value="Cyt_c_oxidase_su4_fam"/>
</dbReference>
<dbReference type="GO" id="GO:0045277">
    <property type="term" value="C:respiratory chain complex IV"/>
    <property type="evidence" value="ECO:0007669"/>
    <property type="project" value="InterPro"/>
</dbReference>
<evidence type="ECO:0000256" key="2">
    <source>
        <dbReference type="ARBA" id="ARBA00008135"/>
    </source>
</evidence>
<evidence type="ECO:0000256" key="1">
    <source>
        <dbReference type="ARBA" id="ARBA00004434"/>
    </source>
</evidence>
<evidence type="ECO:0000256" key="6">
    <source>
        <dbReference type="ARBA" id="ARBA00022989"/>
    </source>
</evidence>
<keyword evidence="3" id="KW-0812">Transmembrane</keyword>
<dbReference type="RefSeq" id="XP_014178741.1">
    <property type="nucleotide sequence ID" value="XM_014323266.1"/>
</dbReference>
<dbReference type="GO" id="GO:0016491">
    <property type="term" value="F:oxidoreductase activity"/>
    <property type="evidence" value="ECO:0007669"/>
    <property type="project" value="UniProtKB-KW"/>
</dbReference>
<keyword evidence="9" id="KW-0472">Membrane</keyword>
<comment type="caution">
    <text evidence="11">The sequence shown here is derived from an EMBL/GenBank/DDBJ whole genome shotgun (WGS) entry which is preliminary data.</text>
</comment>
<comment type="subcellular location">
    <subcellularLocation>
        <location evidence="1">Mitochondrion inner membrane</location>
        <topology evidence="1">Single-pass membrane protein</topology>
    </subcellularLocation>
</comment>
<dbReference type="VEuPathDB" id="FungiDB:A1Q1_03468"/>
<dbReference type="GeneID" id="25986981"/>
<organism evidence="11 12">
    <name type="scientific">Trichosporon asahii var. asahii (strain ATCC 90039 / CBS 2479 / JCM 2466 / KCTC 7840 / NBRC 103889/ NCYC 2677 / UAMH 7654)</name>
    <name type="common">Yeast</name>
    <dbReference type="NCBI Taxonomy" id="1186058"/>
    <lineage>
        <taxon>Eukaryota</taxon>
        <taxon>Fungi</taxon>
        <taxon>Dikarya</taxon>
        <taxon>Basidiomycota</taxon>
        <taxon>Agaricomycotina</taxon>
        <taxon>Tremellomycetes</taxon>
        <taxon>Trichosporonales</taxon>
        <taxon>Trichosporonaceae</taxon>
        <taxon>Trichosporon</taxon>
    </lineage>
</organism>
<name>J5SV35_TRIAS</name>
<dbReference type="PANTHER" id="PTHR10707:SF10">
    <property type="entry name" value="CYTOCHROME C OXIDASE SUBUNIT 4"/>
    <property type="match status" value="1"/>
</dbReference>
<protein>
    <submittedName>
        <fullName evidence="11">Cytochrome c oxidase subunit V</fullName>
    </submittedName>
</protein>
<evidence type="ECO:0000256" key="4">
    <source>
        <dbReference type="ARBA" id="ARBA00022792"/>
    </source>
</evidence>
<dbReference type="PROSITE" id="PS50835">
    <property type="entry name" value="IG_LIKE"/>
    <property type="match status" value="1"/>
</dbReference>
<proteinExistence type="inferred from homology"/>
<dbReference type="PANTHER" id="PTHR10707">
    <property type="entry name" value="CYTOCHROME C OXIDASE SUBUNIT IV"/>
    <property type="match status" value="1"/>
</dbReference>
<dbReference type="GO" id="GO:0005743">
    <property type="term" value="C:mitochondrial inner membrane"/>
    <property type="evidence" value="ECO:0007669"/>
    <property type="project" value="UniProtKB-SubCell"/>
</dbReference>
<dbReference type="HOGENOM" id="CLU_1046583_0_0_1"/>
<keyword evidence="8" id="KW-0496">Mitochondrion</keyword>
<evidence type="ECO:0000313" key="12">
    <source>
        <dbReference type="Proteomes" id="UP000002748"/>
    </source>
</evidence>
<keyword evidence="6" id="KW-1133">Transmembrane helix</keyword>
<dbReference type="SUPFAM" id="SSF81406">
    <property type="entry name" value="Mitochondrial cytochrome c oxidase subunit IV"/>
    <property type="match status" value="2"/>
</dbReference>
<keyword evidence="4" id="KW-0999">Mitochondrion inner membrane</keyword>
<evidence type="ECO:0000256" key="7">
    <source>
        <dbReference type="ARBA" id="ARBA00023002"/>
    </source>
</evidence>
<keyword evidence="5" id="KW-0809">Transit peptide</keyword>
<dbReference type="InterPro" id="IPR007110">
    <property type="entry name" value="Ig-like_dom"/>
</dbReference>
<dbReference type="KEGG" id="tasa:A1Q1_03468"/>
<evidence type="ECO:0000256" key="9">
    <source>
        <dbReference type="ARBA" id="ARBA00023136"/>
    </source>
</evidence>
<feature type="domain" description="Ig-like" evidence="10">
    <location>
        <begin position="177"/>
        <end position="266"/>
    </location>
</feature>
<accession>J5SV35</accession>
<dbReference type="Gene3D" id="1.10.442.10">
    <property type="entry name" value="Cytochrome c oxidase subunit IV"/>
    <property type="match status" value="1"/>
</dbReference>
<keyword evidence="7" id="KW-0560">Oxidoreductase</keyword>